<dbReference type="GO" id="GO:0042910">
    <property type="term" value="F:xenobiotic transmembrane transporter activity"/>
    <property type="evidence" value="ECO:0007669"/>
    <property type="project" value="InterPro"/>
</dbReference>
<feature type="transmembrane region" description="Helical" evidence="10">
    <location>
        <begin position="158"/>
        <end position="180"/>
    </location>
</feature>
<dbReference type="GO" id="GO:0015297">
    <property type="term" value="F:antiporter activity"/>
    <property type="evidence" value="ECO:0007669"/>
    <property type="project" value="UniProtKB-KW"/>
</dbReference>
<feature type="transmembrane region" description="Helical" evidence="10">
    <location>
        <begin position="50"/>
        <end position="72"/>
    </location>
</feature>
<feature type="transmembrane region" description="Helical" evidence="10">
    <location>
        <begin position="436"/>
        <end position="457"/>
    </location>
</feature>
<organism evidence="11 12">
    <name type="scientific">Rhodopirellula islandica</name>
    <dbReference type="NCBI Taxonomy" id="595434"/>
    <lineage>
        <taxon>Bacteria</taxon>
        <taxon>Pseudomonadati</taxon>
        <taxon>Planctomycetota</taxon>
        <taxon>Planctomycetia</taxon>
        <taxon>Pirellulales</taxon>
        <taxon>Pirellulaceae</taxon>
        <taxon>Rhodopirellula</taxon>
    </lineage>
</organism>
<dbReference type="InterPro" id="IPR002528">
    <property type="entry name" value="MATE_fam"/>
</dbReference>
<dbReference type="PANTHER" id="PTHR43298:SF2">
    <property type="entry name" value="FMN_FAD EXPORTER YEEO-RELATED"/>
    <property type="match status" value="1"/>
</dbReference>
<name>A0A0J1BDV0_RHOIS</name>
<reference evidence="11" key="1">
    <citation type="submission" date="2015-05" db="EMBL/GenBank/DDBJ databases">
        <title>Permanent draft genome of Rhodopirellula islandicus K833.</title>
        <authorList>
            <person name="Kizina J."/>
            <person name="Richter M."/>
            <person name="Glockner F.O."/>
            <person name="Harder J."/>
        </authorList>
    </citation>
    <scope>NUCLEOTIDE SEQUENCE [LARGE SCALE GENOMIC DNA]</scope>
    <source>
        <strain evidence="11">K833</strain>
    </source>
</reference>
<dbReference type="Proteomes" id="UP000036367">
    <property type="component" value="Unassembled WGS sequence"/>
</dbReference>
<keyword evidence="6 10" id="KW-1133">Transmembrane helix</keyword>
<feature type="transmembrane region" description="Helical" evidence="10">
    <location>
        <begin position="84"/>
        <end position="105"/>
    </location>
</feature>
<comment type="caution">
    <text evidence="11">The sequence shown here is derived from an EMBL/GenBank/DDBJ whole genome shotgun (WGS) entry which is preliminary data.</text>
</comment>
<keyword evidence="4" id="KW-1003">Cell membrane</keyword>
<protein>
    <recommendedName>
        <fullName evidence="9">Multidrug-efflux transporter</fullName>
    </recommendedName>
</protein>
<feature type="transmembrane region" description="Helical" evidence="10">
    <location>
        <begin position="241"/>
        <end position="266"/>
    </location>
</feature>
<evidence type="ECO:0000256" key="3">
    <source>
        <dbReference type="ARBA" id="ARBA00022449"/>
    </source>
</evidence>
<feature type="transmembrane region" description="Helical" evidence="10">
    <location>
        <begin position="319"/>
        <end position="346"/>
    </location>
</feature>
<feature type="transmembrane region" description="Helical" evidence="10">
    <location>
        <begin position="394"/>
        <end position="416"/>
    </location>
</feature>
<feature type="transmembrane region" description="Helical" evidence="10">
    <location>
        <begin position="366"/>
        <end position="387"/>
    </location>
</feature>
<dbReference type="GO" id="GO:0005886">
    <property type="term" value="C:plasma membrane"/>
    <property type="evidence" value="ECO:0007669"/>
    <property type="project" value="UniProtKB-SubCell"/>
</dbReference>
<evidence type="ECO:0000256" key="4">
    <source>
        <dbReference type="ARBA" id="ARBA00022475"/>
    </source>
</evidence>
<evidence type="ECO:0000256" key="8">
    <source>
        <dbReference type="ARBA" id="ARBA00023136"/>
    </source>
</evidence>
<feature type="transmembrane region" description="Helical" evidence="10">
    <location>
        <begin position="12"/>
        <end position="30"/>
    </location>
</feature>
<accession>A0A0J1BDV0</accession>
<dbReference type="EMBL" id="LECT01000025">
    <property type="protein sequence ID" value="KLU04767.1"/>
    <property type="molecule type" value="Genomic_DNA"/>
</dbReference>
<dbReference type="STRING" id="595434.RISK_003035"/>
<feature type="transmembrane region" description="Helical" evidence="10">
    <location>
        <begin position="192"/>
        <end position="215"/>
    </location>
</feature>
<evidence type="ECO:0000256" key="6">
    <source>
        <dbReference type="ARBA" id="ARBA00022989"/>
    </source>
</evidence>
<dbReference type="AlphaFoldDB" id="A0A0J1BDV0"/>
<evidence type="ECO:0000256" key="9">
    <source>
        <dbReference type="ARBA" id="ARBA00031636"/>
    </source>
</evidence>
<dbReference type="OrthoDB" id="9805232at2"/>
<evidence type="ECO:0000256" key="2">
    <source>
        <dbReference type="ARBA" id="ARBA00022448"/>
    </source>
</evidence>
<comment type="subcellular location">
    <subcellularLocation>
        <location evidence="1">Cell membrane</location>
        <topology evidence="1">Multi-pass membrane protein</topology>
    </subcellularLocation>
</comment>
<dbReference type="GO" id="GO:0006811">
    <property type="term" value="P:monoatomic ion transport"/>
    <property type="evidence" value="ECO:0007669"/>
    <property type="project" value="UniProtKB-KW"/>
</dbReference>
<dbReference type="InterPro" id="IPR048279">
    <property type="entry name" value="MdtK-like"/>
</dbReference>
<proteinExistence type="predicted"/>
<evidence type="ECO:0000256" key="7">
    <source>
        <dbReference type="ARBA" id="ARBA00023065"/>
    </source>
</evidence>
<sequence>MIPALKEVLRVAVPLMVSTGMFSLVLFVDRTLLLWHEPSQMGAAMAAGNLFWVCVCVFVGIASMTSAIISQYIGADQPKRVGQLLWQATWFALATLPFFLLVGGLGESLFRLTDQPEHLIPMQAAYFRILMWGGAGEVLQTALSGFYSGTHRTRTIMLVSLASGVLNLVLDVFLIFGVGSPDPETGLRFLELGIVGAAIASSLSFWFKGVCYAVLLMKPSEREKYGILRGIRLNRRMMKRLIYFGLPAGLMYVTEAGGFTVIVLQIGRLGDVPLQATTMAINFNMIAFIPLVGMSIAASVLVGQHLIRTGPGPAIRCVIAALCVGWAYSVAWAIAYIFAPGGLIALYSLSPTGVDSEIAFEIAEKLLGFVAIYVIMDATQLILAGALRGAGDTWFVLLAGLVLSFVAVIVGTVWQPVAVRFQDPDGQAGALLALDWWWWVITGWICTLAIVMAGRFLQGKWQRMRMV</sequence>
<feature type="transmembrane region" description="Helical" evidence="10">
    <location>
        <begin position="286"/>
        <end position="307"/>
    </location>
</feature>
<keyword evidence="8 10" id="KW-0472">Membrane</keyword>
<dbReference type="InterPro" id="IPR050222">
    <property type="entry name" value="MATE_MdtK"/>
</dbReference>
<evidence type="ECO:0000313" key="12">
    <source>
        <dbReference type="Proteomes" id="UP000036367"/>
    </source>
</evidence>
<dbReference type="NCBIfam" id="TIGR00797">
    <property type="entry name" value="matE"/>
    <property type="match status" value="1"/>
</dbReference>
<dbReference type="PATRIC" id="fig|595434.4.peg.2894"/>
<keyword evidence="7" id="KW-0406">Ion transport</keyword>
<keyword evidence="12" id="KW-1185">Reference proteome</keyword>
<keyword evidence="5 10" id="KW-0812">Transmembrane</keyword>
<dbReference type="CDD" id="cd13133">
    <property type="entry name" value="MATE_like_7"/>
    <property type="match status" value="1"/>
</dbReference>
<gene>
    <name evidence="11" type="ORF">RISK_003035</name>
</gene>
<dbReference type="Pfam" id="PF01554">
    <property type="entry name" value="MatE"/>
    <property type="match status" value="2"/>
</dbReference>
<evidence type="ECO:0000256" key="1">
    <source>
        <dbReference type="ARBA" id="ARBA00004651"/>
    </source>
</evidence>
<evidence type="ECO:0000313" key="11">
    <source>
        <dbReference type="EMBL" id="KLU04767.1"/>
    </source>
</evidence>
<evidence type="ECO:0000256" key="10">
    <source>
        <dbReference type="SAM" id="Phobius"/>
    </source>
</evidence>
<dbReference type="PIRSF" id="PIRSF006603">
    <property type="entry name" value="DinF"/>
    <property type="match status" value="1"/>
</dbReference>
<keyword evidence="3" id="KW-0050">Antiport</keyword>
<dbReference type="RefSeq" id="WP_047814611.1">
    <property type="nucleotide sequence ID" value="NZ_LECT01000025.1"/>
</dbReference>
<dbReference type="PANTHER" id="PTHR43298">
    <property type="entry name" value="MULTIDRUG RESISTANCE PROTEIN NORM-RELATED"/>
    <property type="match status" value="1"/>
</dbReference>
<keyword evidence="2" id="KW-0813">Transport</keyword>
<evidence type="ECO:0000256" key="5">
    <source>
        <dbReference type="ARBA" id="ARBA00022692"/>
    </source>
</evidence>